<comment type="caution">
    <text evidence="5">The sequence shown here is derived from an EMBL/GenBank/DDBJ whole genome shotgun (WGS) entry which is preliminary data.</text>
</comment>
<feature type="chain" id="PRO_5032320127" evidence="4">
    <location>
        <begin position="18"/>
        <end position="332"/>
    </location>
</feature>
<reference evidence="5 6" key="1">
    <citation type="submission" date="2020-08" db="EMBL/GenBank/DDBJ databases">
        <title>Genomic Encyclopedia of Type Strains, Phase IV (KMG-IV): sequencing the most valuable type-strain genomes for metagenomic binning, comparative biology and taxonomic classification.</title>
        <authorList>
            <person name="Goeker M."/>
        </authorList>
    </citation>
    <scope>NUCLEOTIDE SEQUENCE [LARGE SCALE GENOMIC DNA]</scope>
    <source>
        <strain evidence="5 6">DSM 22975</strain>
    </source>
</reference>
<dbReference type="RefSeq" id="WP_188025931.1">
    <property type="nucleotide sequence ID" value="NZ_JACHGR010000003.1"/>
</dbReference>
<dbReference type="InterPro" id="IPR026045">
    <property type="entry name" value="Ferric-bd"/>
</dbReference>
<evidence type="ECO:0000256" key="4">
    <source>
        <dbReference type="SAM" id="SignalP"/>
    </source>
</evidence>
<accession>A0A841GIX1</accession>
<dbReference type="PANTHER" id="PTHR30006:SF15">
    <property type="entry name" value="IRON-UTILIZATION PERIPLASMIC PROTEIN"/>
    <property type="match status" value="1"/>
</dbReference>
<evidence type="ECO:0000256" key="2">
    <source>
        <dbReference type="ARBA" id="ARBA00022729"/>
    </source>
</evidence>
<dbReference type="PIRSF" id="PIRSF002825">
    <property type="entry name" value="CfbpA"/>
    <property type="match status" value="1"/>
</dbReference>
<protein>
    <submittedName>
        <fullName evidence="5">Iron(III) transport system substrate-binding protein</fullName>
    </submittedName>
</protein>
<name>A0A841GIX1_9GAMM</name>
<gene>
    <name evidence="5" type="ORF">HNR75_001033</name>
</gene>
<evidence type="ECO:0000313" key="6">
    <source>
        <dbReference type="Proteomes" id="UP000585721"/>
    </source>
</evidence>
<keyword evidence="3" id="KW-0408">Iron</keyword>
<dbReference type="SUPFAM" id="SSF53850">
    <property type="entry name" value="Periplasmic binding protein-like II"/>
    <property type="match status" value="1"/>
</dbReference>
<dbReference type="PANTHER" id="PTHR30006">
    <property type="entry name" value="THIAMINE-BINDING PERIPLASMIC PROTEIN-RELATED"/>
    <property type="match status" value="1"/>
</dbReference>
<dbReference type="CDD" id="cd13542">
    <property type="entry name" value="PBP2_FutA1_ilke"/>
    <property type="match status" value="1"/>
</dbReference>
<dbReference type="GO" id="GO:0046872">
    <property type="term" value="F:metal ion binding"/>
    <property type="evidence" value="ECO:0007669"/>
    <property type="project" value="UniProtKB-KW"/>
</dbReference>
<comment type="similarity">
    <text evidence="1">Belongs to the bacterial solute-binding protein 1 family.</text>
</comment>
<organism evidence="5 6">
    <name type="scientific">Tolumonas osonensis</name>
    <dbReference type="NCBI Taxonomy" id="675874"/>
    <lineage>
        <taxon>Bacteria</taxon>
        <taxon>Pseudomonadati</taxon>
        <taxon>Pseudomonadota</taxon>
        <taxon>Gammaproteobacteria</taxon>
        <taxon>Aeromonadales</taxon>
        <taxon>Aeromonadaceae</taxon>
        <taxon>Tolumonas</taxon>
    </lineage>
</organism>
<dbReference type="AlphaFoldDB" id="A0A841GIX1"/>
<evidence type="ECO:0000256" key="1">
    <source>
        <dbReference type="ARBA" id="ARBA00008520"/>
    </source>
</evidence>
<dbReference type="EMBL" id="JACHGR010000003">
    <property type="protein sequence ID" value="MBB6055151.1"/>
    <property type="molecule type" value="Genomic_DNA"/>
</dbReference>
<dbReference type="GO" id="GO:0030288">
    <property type="term" value="C:outer membrane-bounded periplasmic space"/>
    <property type="evidence" value="ECO:0007669"/>
    <property type="project" value="TreeGrafter"/>
</dbReference>
<dbReference type="Gene3D" id="3.40.190.10">
    <property type="entry name" value="Periplasmic binding protein-like II"/>
    <property type="match status" value="2"/>
</dbReference>
<keyword evidence="2 4" id="KW-0732">Signal</keyword>
<dbReference type="Proteomes" id="UP000585721">
    <property type="component" value="Unassembled WGS sequence"/>
</dbReference>
<sequence length="332" mass="37146">MKKIALLALLVAGSVQAAEEINVYSSRQAYLIDPIIKEFEKEQDIKVNMVYAEDGLAERLAREGKHTPADLVLTVDISRLMELVEQDLVQPVDSQTLNSNIPAQYRDPDNRWFALTTRVRNIYTSKDRIGKPEDITYESLADEKFKGKICTRSGKNAYNVALVASMIAHHGESKAEQWLEGLKANLARKPQGNDRDQVKAIKEGVCDLSLGNSYYLGKMLQDEEQKSWADAVYINFPNQKDRGAHVNVSGVVMTKYAKNKDAAVKLMEFLSADKAQQMYAELNMEYPVKAGVAPSKLVASWGEFKPDALPVAQIASYRKQAIALIDKVKFDL</sequence>
<evidence type="ECO:0000313" key="5">
    <source>
        <dbReference type="EMBL" id="MBB6055151.1"/>
    </source>
</evidence>
<keyword evidence="6" id="KW-1185">Reference proteome</keyword>
<feature type="signal peptide" evidence="4">
    <location>
        <begin position="1"/>
        <end position="17"/>
    </location>
</feature>
<feature type="binding site" evidence="3">
    <location>
        <position position="215"/>
    </location>
    <ligand>
        <name>Fe cation</name>
        <dbReference type="ChEBI" id="CHEBI:24875"/>
    </ligand>
</feature>
<keyword evidence="3" id="KW-0479">Metal-binding</keyword>
<feature type="binding site" evidence="3">
    <location>
        <position position="214"/>
    </location>
    <ligand>
        <name>Fe cation</name>
        <dbReference type="ChEBI" id="CHEBI:24875"/>
    </ligand>
</feature>
<evidence type="ECO:0000256" key="3">
    <source>
        <dbReference type="PIRSR" id="PIRSR002825-1"/>
    </source>
</evidence>
<dbReference type="Pfam" id="PF13343">
    <property type="entry name" value="SBP_bac_6"/>
    <property type="match status" value="1"/>
</dbReference>
<proteinExistence type="inferred from homology"/>